<proteinExistence type="predicted"/>
<evidence type="ECO:0000259" key="2">
    <source>
        <dbReference type="Pfam" id="PF12937"/>
    </source>
</evidence>
<protein>
    <recommendedName>
        <fullName evidence="2">F-box domain-containing protein</fullName>
    </recommendedName>
</protein>
<dbReference type="Proteomes" id="UP001153069">
    <property type="component" value="Unassembled WGS sequence"/>
</dbReference>
<evidence type="ECO:0000313" key="4">
    <source>
        <dbReference type="Proteomes" id="UP001153069"/>
    </source>
</evidence>
<comment type="caution">
    <text evidence="3">The sequence shown here is derived from an EMBL/GenBank/DDBJ whole genome shotgun (WGS) entry which is preliminary data.</text>
</comment>
<gene>
    <name evidence="3" type="ORF">SEMRO_32_G020830.1</name>
</gene>
<dbReference type="Gene3D" id="1.20.1280.50">
    <property type="match status" value="1"/>
</dbReference>
<dbReference type="SUPFAM" id="SSF81383">
    <property type="entry name" value="F-box domain"/>
    <property type="match status" value="1"/>
</dbReference>
<organism evidence="3 4">
    <name type="scientific">Seminavis robusta</name>
    <dbReference type="NCBI Taxonomy" id="568900"/>
    <lineage>
        <taxon>Eukaryota</taxon>
        <taxon>Sar</taxon>
        <taxon>Stramenopiles</taxon>
        <taxon>Ochrophyta</taxon>
        <taxon>Bacillariophyta</taxon>
        <taxon>Bacillariophyceae</taxon>
        <taxon>Bacillariophycidae</taxon>
        <taxon>Naviculales</taxon>
        <taxon>Naviculaceae</taxon>
        <taxon>Seminavis</taxon>
    </lineage>
</organism>
<dbReference type="Pfam" id="PF12937">
    <property type="entry name" value="F-box-like"/>
    <property type="match status" value="1"/>
</dbReference>
<dbReference type="AlphaFoldDB" id="A0A9N8H133"/>
<keyword evidence="4" id="KW-1185">Reference proteome</keyword>
<feature type="domain" description="F-box" evidence="2">
    <location>
        <begin position="6"/>
        <end position="51"/>
    </location>
</feature>
<dbReference type="EMBL" id="CAICTM010000032">
    <property type="protein sequence ID" value="CAB9498143.1"/>
    <property type="molecule type" value="Genomic_DNA"/>
</dbReference>
<evidence type="ECO:0000313" key="3">
    <source>
        <dbReference type="EMBL" id="CAB9498143.1"/>
    </source>
</evidence>
<feature type="region of interest" description="Disordered" evidence="1">
    <location>
        <begin position="240"/>
        <end position="275"/>
    </location>
</feature>
<dbReference type="InterPro" id="IPR001810">
    <property type="entry name" value="F-box_dom"/>
</dbReference>
<accession>A0A9N8H133</accession>
<evidence type="ECO:0000256" key="1">
    <source>
        <dbReference type="SAM" id="MobiDB-lite"/>
    </source>
</evidence>
<reference evidence="3" key="1">
    <citation type="submission" date="2020-06" db="EMBL/GenBank/DDBJ databases">
        <authorList>
            <consortium name="Plant Systems Biology data submission"/>
        </authorList>
    </citation>
    <scope>NUCLEOTIDE SEQUENCE</scope>
    <source>
        <strain evidence="3">D6</strain>
    </source>
</reference>
<name>A0A9N8H133_9STRA</name>
<dbReference type="InterPro" id="IPR036047">
    <property type="entry name" value="F-box-like_dom_sf"/>
</dbReference>
<sequence length="275" mass="31316">MAEEITSLPGDALIAVLSFLPTFCDVATCFASCRTFFECRDDPILWKNLCHSLLPFYARCSFRRDSGEVLQWKEICQTFGNPSVTKNSPIVIWLQMAPPQQISNHETSMEARVTIFNADKVHPIKLSVGYQFMYWKRVDLATGKFLFCGEKAFHQIHPRAFLRGGTLAPGGRAVREITTTLDPGGRFDFDPFELIYSRHRLESFLEAGVGSQYYHLRSTLPNASRRGPFQIRWATRWKKEGDRREGDDDGGIYCSNPVPWESAMQPSGIFKEKAD</sequence>